<evidence type="ECO:0000313" key="4">
    <source>
        <dbReference type="EMBL" id="MXP41009.1"/>
    </source>
</evidence>
<evidence type="ECO:0000256" key="1">
    <source>
        <dbReference type="ARBA" id="ARBA00022553"/>
    </source>
</evidence>
<dbReference type="SMART" id="SM00448">
    <property type="entry name" value="REC"/>
    <property type="match status" value="1"/>
</dbReference>
<dbReference type="PANTHER" id="PTHR44591">
    <property type="entry name" value="STRESS RESPONSE REGULATOR PROTEIN 1"/>
    <property type="match status" value="1"/>
</dbReference>
<dbReference type="CDD" id="cd17534">
    <property type="entry name" value="REC_DC-like"/>
    <property type="match status" value="1"/>
</dbReference>
<dbReference type="Pfam" id="PF00072">
    <property type="entry name" value="Response_reg"/>
    <property type="match status" value="1"/>
</dbReference>
<dbReference type="InterPro" id="IPR050595">
    <property type="entry name" value="Bact_response_regulator"/>
</dbReference>
<dbReference type="OrthoDB" id="582170at2"/>
<gene>
    <name evidence="4" type="ORF">GRI75_05040</name>
</gene>
<proteinExistence type="predicted"/>
<evidence type="ECO:0000259" key="3">
    <source>
        <dbReference type="PROSITE" id="PS50110"/>
    </source>
</evidence>
<protein>
    <submittedName>
        <fullName evidence="4">Response regulator</fullName>
    </submittedName>
</protein>
<feature type="modified residue" description="4-aspartylphosphate" evidence="2">
    <location>
        <position position="88"/>
    </location>
</feature>
<dbReference type="RefSeq" id="WP_160745852.1">
    <property type="nucleotide sequence ID" value="NZ_WTYK01000002.1"/>
</dbReference>
<dbReference type="InterPro" id="IPR011006">
    <property type="entry name" value="CheY-like_superfamily"/>
</dbReference>
<dbReference type="SUPFAM" id="SSF52172">
    <property type="entry name" value="CheY-like"/>
    <property type="match status" value="1"/>
</dbReference>
<keyword evidence="1 2" id="KW-0597">Phosphoprotein</keyword>
<dbReference type="InterPro" id="IPR001789">
    <property type="entry name" value="Sig_transdc_resp-reg_receiver"/>
</dbReference>
<dbReference type="Proteomes" id="UP000469159">
    <property type="component" value="Unassembled WGS sequence"/>
</dbReference>
<dbReference type="EMBL" id="WTYK01000002">
    <property type="protein sequence ID" value="MXP41009.1"/>
    <property type="molecule type" value="Genomic_DNA"/>
</dbReference>
<evidence type="ECO:0000256" key="2">
    <source>
        <dbReference type="PROSITE-ProRule" id="PRU00169"/>
    </source>
</evidence>
<dbReference type="PROSITE" id="PS50110">
    <property type="entry name" value="RESPONSE_REGULATORY"/>
    <property type="match status" value="1"/>
</dbReference>
<evidence type="ECO:0000313" key="5">
    <source>
        <dbReference type="Proteomes" id="UP000469159"/>
    </source>
</evidence>
<feature type="domain" description="Response regulatory" evidence="3">
    <location>
        <begin position="38"/>
        <end position="152"/>
    </location>
</feature>
<reference evidence="4 5" key="1">
    <citation type="submission" date="2019-12" db="EMBL/GenBank/DDBJ databases">
        <title>Genomic-based taxomic classification of the family Erythrobacteraceae.</title>
        <authorList>
            <person name="Xu L."/>
        </authorList>
    </citation>
    <scope>NUCLEOTIDE SEQUENCE [LARGE SCALE GENOMIC DNA]</scope>
    <source>
        <strain evidence="4 5">MCCC 1K02066</strain>
    </source>
</reference>
<organism evidence="4 5">
    <name type="scientific">Croceibacterium soli</name>
    <dbReference type="NCBI Taxonomy" id="1739690"/>
    <lineage>
        <taxon>Bacteria</taxon>
        <taxon>Pseudomonadati</taxon>
        <taxon>Pseudomonadota</taxon>
        <taxon>Alphaproteobacteria</taxon>
        <taxon>Sphingomonadales</taxon>
        <taxon>Erythrobacteraceae</taxon>
        <taxon>Croceibacterium</taxon>
    </lineage>
</organism>
<dbReference type="PANTHER" id="PTHR44591:SF3">
    <property type="entry name" value="RESPONSE REGULATORY DOMAIN-CONTAINING PROTEIN"/>
    <property type="match status" value="1"/>
</dbReference>
<comment type="caution">
    <text evidence="4">The sequence shown here is derived from an EMBL/GenBank/DDBJ whole genome shotgun (WGS) entry which is preliminary data.</text>
</comment>
<dbReference type="Gene3D" id="3.40.50.2300">
    <property type="match status" value="1"/>
</dbReference>
<dbReference type="AlphaFoldDB" id="A0A6I4UTG6"/>
<accession>A0A6I4UTG6</accession>
<keyword evidence="5" id="KW-1185">Reference proteome</keyword>
<dbReference type="GO" id="GO:0000160">
    <property type="term" value="P:phosphorelay signal transduction system"/>
    <property type="evidence" value="ECO:0007669"/>
    <property type="project" value="InterPro"/>
</dbReference>
<sequence length="158" mass="16812">MTGMSASARLCRPSDEFDPPPVPAAFGIHGEDAGLRERILVVEDDYFVSLTIEADLVDAGYEVVAVVATGEAALARADSLRPDLAIVDIRLAGKLDGIETATELLRRGIHCIFATAHSDLQTRERARAACPLGWLTKPFTSGDLLQAVKQGLADSGSH</sequence>
<name>A0A6I4UTG6_9SPHN</name>